<dbReference type="GO" id="GO:0016779">
    <property type="term" value="F:nucleotidyltransferase activity"/>
    <property type="evidence" value="ECO:0007669"/>
    <property type="project" value="UniProtKB-KW"/>
</dbReference>
<keyword evidence="2" id="KW-0808">Transferase</keyword>
<dbReference type="InterPro" id="IPR005835">
    <property type="entry name" value="NTP_transferase_dom"/>
</dbReference>
<dbReference type="CDD" id="cd02524">
    <property type="entry name" value="G1P_cytidylyltransferase"/>
    <property type="match status" value="1"/>
</dbReference>
<keyword evidence="2" id="KW-0548">Nucleotidyltransferase</keyword>
<evidence type="ECO:0000313" key="2">
    <source>
        <dbReference type="EMBL" id="MBT0767443.1"/>
    </source>
</evidence>
<comment type="caution">
    <text evidence="2">The sequence shown here is derived from an EMBL/GenBank/DDBJ whole genome shotgun (WGS) entry which is preliminary data.</text>
</comment>
<dbReference type="PANTHER" id="PTHR47183">
    <property type="entry name" value="GLUCOSE-1-PHOSPHATE CYTIDYLYLTRANSFERASE-RELATED"/>
    <property type="match status" value="1"/>
</dbReference>
<reference evidence="2 3" key="1">
    <citation type="submission" date="2021-05" db="EMBL/GenBank/DDBJ databases">
        <title>Kineosporia and Streptomyces sp. nov. two new marine actinobacteria isolated from Coral.</title>
        <authorList>
            <person name="Buangrab K."/>
            <person name="Sutthacheep M."/>
            <person name="Yeemin T."/>
            <person name="Harunari E."/>
            <person name="Igarashi Y."/>
            <person name="Kanchanasin P."/>
            <person name="Tanasupawat S."/>
            <person name="Phongsopitanun W."/>
        </authorList>
    </citation>
    <scope>NUCLEOTIDE SEQUENCE [LARGE SCALE GENOMIC DNA]</scope>
    <source>
        <strain evidence="2 3">J2-2</strain>
    </source>
</reference>
<keyword evidence="3" id="KW-1185">Reference proteome</keyword>
<gene>
    <name evidence="2" type="ORF">KIH74_00820</name>
</gene>
<dbReference type="InterPro" id="IPR029044">
    <property type="entry name" value="Nucleotide-diphossugar_trans"/>
</dbReference>
<dbReference type="InterPro" id="IPR013446">
    <property type="entry name" value="G1P_cyt_trans-like"/>
</dbReference>
<dbReference type="Gene3D" id="3.90.550.10">
    <property type="entry name" value="Spore Coat Polysaccharide Biosynthesis Protein SpsA, Chain A"/>
    <property type="match status" value="1"/>
</dbReference>
<feature type="domain" description="Nucleotidyl transferase" evidence="1">
    <location>
        <begin position="27"/>
        <end position="259"/>
    </location>
</feature>
<sequence>MNPTIHTPSCEEFSVTEQLPVSEIPVVLLAGGMGTRLREASGDKLPKPMVDIGGRPVLWHVMKMYQAHGFRKFVICLGYKSDVIKRYFLDYRHTAGDFTLTHDGAAPVFHSAGKVEDWEITFVETGLQTGTVGRVKKVAEYLKADQFMLTYGDGVGDVDITKVVETHRAGGRIGTVTAVHPTSRYGEMHVQDGQVVEFNEKPTLATGWVNGGFFMFERSFIDKYLATIDDDSMMLEQQPLQQLARDGQLSLNGHEGFWLGMDTYRDWTELNKMWDRGEAVWKFWED</sequence>
<organism evidence="2 3">
    <name type="scientific">Kineosporia corallincola</name>
    <dbReference type="NCBI Taxonomy" id="2835133"/>
    <lineage>
        <taxon>Bacteria</taxon>
        <taxon>Bacillati</taxon>
        <taxon>Actinomycetota</taxon>
        <taxon>Actinomycetes</taxon>
        <taxon>Kineosporiales</taxon>
        <taxon>Kineosporiaceae</taxon>
        <taxon>Kineosporia</taxon>
    </lineage>
</organism>
<accession>A0ABS5TBD1</accession>
<proteinExistence type="predicted"/>
<dbReference type="Proteomes" id="UP001197247">
    <property type="component" value="Unassembled WGS sequence"/>
</dbReference>
<name>A0ABS5TBD1_9ACTN</name>
<dbReference type="PANTHER" id="PTHR47183:SF1">
    <property type="entry name" value="GLUCOSE-1-PHOSPHATE CYTIDYLYLTRANSFERASE"/>
    <property type="match status" value="1"/>
</dbReference>
<protein>
    <submittedName>
        <fullName evidence="2">Glucose-1-phosphate cytidylyltransferase</fullName>
    </submittedName>
</protein>
<dbReference type="SUPFAM" id="SSF53448">
    <property type="entry name" value="Nucleotide-diphospho-sugar transferases"/>
    <property type="match status" value="1"/>
</dbReference>
<dbReference type="Pfam" id="PF00483">
    <property type="entry name" value="NTP_transferase"/>
    <property type="match status" value="1"/>
</dbReference>
<evidence type="ECO:0000259" key="1">
    <source>
        <dbReference type="Pfam" id="PF00483"/>
    </source>
</evidence>
<evidence type="ECO:0000313" key="3">
    <source>
        <dbReference type="Proteomes" id="UP001197247"/>
    </source>
</evidence>
<dbReference type="EMBL" id="JAHBAY010000001">
    <property type="protein sequence ID" value="MBT0767443.1"/>
    <property type="molecule type" value="Genomic_DNA"/>
</dbReference>